<comment type="caution">
    <text evidence="1">The sequence shown here is derived from an EMBL/GenBank/DDBJ whole genome shotgun (WGS) entry which is preliminary data.</text>
</comment>
<dbReference type="RefSeq" id="WP_110672887.1">
    <property type="nucleotide sequence ID" value="NZ_PYBW01000135.1"/>
</dbReference>
<reference evidence="1 2" key="1">
    <citation type="submission" date="2018-03" db="EMBL/GenBank/DDBJ databases">
        <title>Bioinformatic expansion and discovery of thiopeptide antibiotics.</title>
        <authorList>
            <person name="Schwalen C.J."/>
            <person name="Hudson G.A."/>
            <person name="Mitchell D.A."/>
        </authorList>
    </citation>
    <scope>NUCLEOTIDE SEQUENCE [LARGE SCALE GENOMIC DNA]</scope>
    <source>
        <strain evidence="1 2">ATCC 21389</strain>
    </source>
</reference>
<accession>A0A2V4NJ34</accession>
<dbReference type="AlphaFoldDB" id="A0A2V4NJ34"/>
<dbReference type="OrthoDB" id="3677745at2"/>
<dbReference type="Pfam" id="PF21810">
    <property type="entry name" value="DUF6880"/>
    <property type="match status" value="1"/>
</dbReference>
<dbReference type="Proteomes" id="UP000248039">
    <property type="component" value="Unassembled WGS sequence"/>
</dbReference>
<evidence type="ECO:0000313" key="1">
    <source>
        <dbReference type="EMBL" id="PYC68604.1"/>
    </source>
</evidence>
<organism evidence="1 2">
    <name type="scientific">Streptomyces tateyamensis</name>
    <dbReference type="NCBI Taxonomy" id="565073"/>
    <lineage>
        <taxon>Bacteria</taxon>
        <taxon>Bacillati</taxon>
        <taxon>Actinomycetota</taxon>
        <taxon>Actinomycetes</taxon>
        <taxon>Kitasatosporales</taxon>
        <taxon>Streptomycetaceae</taxon>
        <taxon>Streptomyces</taxon>
    </lineage>
</organism>
<protein>
    <submittedName>
        <fullName evidence="1">Uncharacterized protein</fullName>
    </submittedName>
</protein>
<gene>
    <name evidence="1" type="ORF">C7C46_28900</name>
</gene>
<proteinExistence type="predicted"/>
<name>A0A2V4NJ34_9ACTN</name>
<keyword evidence="2" id="KW-1185">Reference proteome</keyword>
<dbReference type="InterPro" id="IPR049245">
    <property type="entry name" value="DUF6880"/>
</dbReference>
<sequence>MTEDMVSVQELAALVDGLRWDRRRHPYDGRGEYHATAYQVLEAATALVDDGRAEAITRTLRTAVDRVTRALMYLDDSSGIVGDVLQELIDLYARALGQAPPANPKTLASWLVKAQFDGPGWPRIHLSAFAPALGERGIAEIAAQVEERAVAGDPDSFSTQYSVRDFREQLAELTGDVDHYIAVLAEDLRSPEQYRKITQTLAAADRAAEAVTWAQRGLTHHPTNPYSEKLRDLLVDLHLDAGAPTAALEVRLAEFSRHPVAATFRSLATTCQRVSDTAPLAPALDELRARAAADPRRLGELVQALTTAGLGEEAWPTAAAHPQQVGPHLLHSLIKEREPAHPSDVLAPYRYLIQAQLSDTSKYRYDRAVKLLRRLRAAHTAAGDPDGFTRYLTELRTEHKRKTAFLAKLHKAGLTP</sequence>
<evidence type="ECO:0000313" key="2">
    <source>
        <dbReference type="Proteomes" id="UP000248039"/>
    </source>
</evidence>
<dbReference type="EMBL" id="PYBW01000135">
    <property type="protein sequence ID" value="PYC68604.1"/>
    <property type="molecule type" value="Genomic_DNA"/>
</dbReference>